<dbReference type="InterPro" id="IPR049449">
    <property type="entry name" value="TesB_ACOT8-like_N"/>
</dbReference>
<accession>A0A5S9RAE2</accession>
<proteinExistence type="predicted"/>
<gene>
    <name evidence="3" type="ORF">AELLOGFF_01987</name>
</gene>
<dbReference type="EMBL" id="CACSIP010000067">
    <property type="protein sequence ID" value="CAA0136439.1"/>
    <property type="molecule type" value="Genomic_DNA"/>
</dbReference>
<dbReference type="Proteomes" id="UP000430146">
    <property type="component" value="Unassembled WGS sequence"/>
</dbReference>
<evidence type="ECO:0000259" key="1">
    <source>
        <dbReference type="Pfam" id="PF13622"/>
    </source>
</evidence>
<feature type="domain" description="Acyl-CoA thioesterase-like C-terminal" evidence="2">
    <location>
        <begin position="136"/>
        <end position="278"/>
    </location>
</feature>
<keyword evidence="4" id="KW-1185">Reference proteome</keyword>
<dbReference type="SUPFAM" id="SSF54637">
    <property type="entry name" value="Thioesterase/thiol ester dehydrase-isomerase"/>
    <property type="match status" value="1"/>
</dbReference>
<evidence type="ECO:0008006" key="5">
    <source>
        <dbReference type="Google" id="ProtNLM"/>
    </source>
</evidence>
<organism evidence="3 4">
    <name type="scientific">Mycolicibacterium vanbaalenii</name>
    <name type="common">Mycobacterium vanbaalenii</name>
    <dbReference type="NCBI Taxonomy" id="110539"/>
    <lineage>
        <taxon>Bacteria</taxon>
        <taxon>Bacillati</taxon>
        <taxon>Actinomycetota</taxon>
        <taxon>Actinomycetes</taxon>
        <taxon>Mycobacteriales</taxon>
        <taxon>Mycobacteriaceae</taxon>
        <taxon>Mycolicibacterium</taxon>
    </lineage>
</organism>
<dbReference type="InterPro" id="IPR029069">
    <property type="entry name" value="HotDog_dom_sf"/>
</dbReference>
<dbReference type="InterPro" id="IPR042171">
    <property type="entry name" value="Acyl-CoA_hotdog"/>
</dbReference>
<dbReference type="Pfam" id="PF13622">
    <property type="entry name" value="4HBT_3"/>
    <property type="match status" value="1"/>
</dbReference>
<feature type="domain" description="Acyl-CoA thioesterase-like N-terminal HotDog" evidence="1">
    <location>
        <begin position="25"/>
        <end position="112"/>
    </location>
</feature>
<dbReference type="OrthoDB" id="1413770at2"/>
<dbReference type="AlphaFoldDB" id="A0A5S9RAE2"/>
<evidence type="ECO:0000259" key="2">
    <source>
        <dbReference type="Pfam" id="PF20789"/>
    </source>
</evidence>
<name>A0A5S9RAE2_MYCVN</name>
<dbReference type="Gene3D" id="2.40.160.210">
    <property type="entry name" value="Acyl-CoA thioesterase, double hotdog domain"/>
    <property type="match status" value="1"/>
</dbReference>
<evidence type="ECO:0000313" key="3">
    <source>
        <dbReference type="EMBL" id="CAA0136439.1"/>
    </source>
</evidence>
<sequence length="282" mass="29792">MIDCMFRRHGADGEDEVFESTDGTRSNWDPEIQHGSPPLALLTRAIENLAAGSGLRIARLTLDILGPIPVATVRVRARVERPGSRISLMSAEMLTDRPDGSQRSVARVTAWLLAPSDTADAATDRYPPLVEGDPAAVAHAWEGAPGYLEAVSWRRQATPEDAAVAGSGGSAAVAGSGGSAAVVWLSPLVPLVDSEPTTPLQLLAMVVDSANGIGAALDPQQFVFMNTDTVVHLHRLPTGQDFALRARGSIGPDGIGVTTAEIFDRRGFIGTCAQTLLVQRRE</sequence>
<dbReference type="Pfam" id="PF20789">
    <property type="entry name" value="4HBT_3C"/>
    <property type="match status" value="1"/>
</dbReference>
<dbReference type="RefSeq" id="WP_159235081.1">
    <property type="nucleotide sequence ID" value="NZ_CACSIP010000067.1"/>
</dbReference>
<evidence type="ECO:0000313" key="4">
    <source>
        <dbReference type="Proteomes" id="UP000430146"/>
    </source>
</evidence>
<protein>
    <recommendedName>
        <fullName evidence="5">Thioesterase-like superfamily protein</fullName>
    </recommendedName>
</protein>
<reference evidence="3 4" key="1">
    <citation type="submission" date="2019-11" db="EMBL/GenBank/DDBJ databases">
        <authorList>
            <person name="Holert J."/>
        </authorList>
    </citation>
    <scope>NUCLEOTIDE SEQUENCE [LARGE SCALE GENOMIC DNA]</scope>
    <source>
        <strain evidence="3">BC8_1</strain>
    </source>
</reference>
<dbReference type="InterPro" id="IPR049450">
    <property type="entry name" value="ACOT8-like_C"/>
</dbReference>